<reference evidence="1" key="1">
    <citation type="submission" date="2021-05" db="EMBL/GenBank/DDBJ databases">
        <authorList>
            <person name="Pietrasiak N."/>
            <person name="Ward R."/>
            <person name="Stajich J.E."/>
            <person name="Kurbessoian T."/>
        </authorList>
    </citation>
    <scope>NUCLEOTIDE SEQUENCE</scope>
    <source>
        <strain evidence="1">GSE-TBD4-15B</strain>
    </source>
</reference>
<comment type="caution">
    <text evidence="1">The sequence shown here is derived from an EMBL/GenBank/DDBJ whole genome shotgun (WGS) entry which is preliminary data.</text>
</comment>
<dbReference type="Proteomes" id="UP000707356">
    <property type="component" value="Unassembled WGS sequence"/>
</dbReference>
<proteinExistence type="predicted"/>
<dbReference type="EMBL" id="JAHHHV010000044">
    <property type="protein sequence ID" value="MBW4465455.1"/>
    <property type="molecule type" value="Genomic_DNA"/>
</dbReference>
<dbReference type="AlphaFoldDB" id="A0A951PAP8"/>
<accession>A0A951PAP8</accession>
<sequence>MSGRPQKDFHEYLAEPSTAYVGHEDYLTAPAIAFLKYAIEAKCTVDLCIRKFPKQNSRKYTKDSADSLQHLVSAMLPSLMGHFETFQRYLFAGTFDRSVYLQDFDAEKFFKTLSKDVQVSFDPVRLAAHRHLGVTSVGLLLADSLSGWHNPNKVNSFFNAFSLQRQLFNSDHCAKLAVLWQLRHSIVHTGGTLTLPDAQKVPALSKLGDKKVVFEKHFIFEVARKLHPLVKEATEGIGTAFQSKIISGIDVQAQKDIDEFFKVKSSIGAWLR</sequence>
<evidence type="ECO:0000313" key="1">
    <source>
        <dbReference type="EMBL" id="MBW4465455.1"/>
    </source>
</evidence>
<evidence type="ECO:0000313" key="2">
    <source>
        <dbReference type="Proteomes" id="UP000707356"/>
    </source>
</evidence>
<organism evidence="1 2">
    <name type="scientific">Pegethrix bostrychoides GSE-TBD4-15B</name>
    <dbReference type="NCBI Taxonomy" id="2839662"/>
    <lineage>
        <taxon>Bacteria</taxon>
        <taxon>Bacillati</taxon>
        <taxon>Cyanobacteriota</taxon>
        <taxon>Cyanophyceae</taxon>
        <taxon>Oculatellales</taxon>
        <taxon>Oculatellaceae</taxon>
        <taxon>Pegethrix</taxon>
    </lineage>
</organism>
<name>A0A951PAP8_9CYAN</name>
<reference evidence="1" key="2">
    <citation type="journal article" date="2022" name="Microbiol. Resour. Announc.">
        <title>Metagenome Sequencing to Explore Phylogenomics of Terrestrial Cyanobacteria.</title>
        <authorList>
            <person name="Ward R.D."/>
            <person name="Stajich J.E."/>
            <person name="Johansen J.R."/>
            <person name="Huntemann M."/>
            <person name="Clum A."/>
            <person name="Foster B."/>
            <person name="Foster B."/>
            <person name="Roux S."/>
            <person name="Palaniappan K."/>
            <person name="Varghese N."/>
            <person name="Mukherjee S."/>
            <person name="Reddy T.B.K."/>
            <person name="Daum C."/>
            <person name="Copeland A."/>
            <person name="Chen I.A."/>
            <person name="Ivanova N.N."/>
            <person name="Kyrpides N.C."/>
            <person name="Shapiro N."/>
            <person name="Eloe-Fadrosh E.A."/>
            <person name="Pietrasiak N."/>
        </authorList>
    </citation>
    <scope>NUCLEOTIDE SEQUENCE</scope>
    <source>
        <strain evidence="1">GSE-TBD4-15B</strain>
    </source>
</reference>
<gene>
    <name evidence="1" type="ORF">KME07_08440</name>
</gene>
<protein>
    <submittedName>
        <fullName evidence="1">Uncharacterized protein</fullName>
    </submittedName>
</protein>